<feature type="transmembrane region" description="Helical" evidence="15">
    <location>
        <begin position="196"/>
        <end position="216"/>
    </location>
</feature>
<dbReference type="NCBIfam" id="TIGR00473">
    <property type="entry name" value="pssA"/>
    <property type="match status" value="1"/>
</dbReference>
<dbReference type="GO" id="GO:0016020">
    <property type="term" value="C:membrane"/>
    <property type="evidence" value="ECO:0007669"/>
    <property type="project" value="InterPro"/>
</dbReference>
<dbReference type="PANTHER" id="PTHR14269">
    <property type="entry name" value="CDP-DIACYLGLYCEROL--GLYCEROL-3-PHOSPHATE 3-PHOSPHATIDYLTRANSFERASE-RELATED"/>
    <property type="match status" value="1"/>
</dbReference>
<feature type="transmembrane region" description="Helical" evidence="15">
    <location>
        <begin position="124"/>
        <end position="142"/>
    </location>
</feature>
<dbReference type="Pfam" id="PF01066">
    <property type="entry name" value="CDP-OH_P_transf"/>
    <property type="match status" value="1"/>
</dbReference>
<organism evidence="16">
    <name type="scientific">hydrocarbon metagenome</name>
    <dbReference type="NCBI Taxonomy" id="938273"/>
    <lineage>
        <taxon>unclassified sequences</taxon>
        <taxon>metagenomes</taxon>
        <taxon>ecological metagenomes</taxon>
    </lineage>
</organism>
<keyword evidence="9 15" id="KW-1133">Transmembrane helix</keyword>
<dbReference type="InterPro" id="IPR000462">
    <property type="entry name" value="CDP-OH_P_trans"/>
</dbReference>
<dbReference type="InterPro" id="IPR050324">
    <property type="entry name" value="CDP-alcohol_PTase-I"/>
</dbReference>
<keyword evidence="10" id="KW-0443">Lipid metabolism</keyword>
<evidence type="ECO:0000256" key="5">
    <source>
        <dbReference type="ARBA" id="ARBA00017171"/>
    </source>
</evidence>
<dbReference type="PROSITE" id="PS00379">
    <property type="entry name" value="CDP_ALCOHOL_P_TRANSF"/>
    <property type="match status" value="1"/>
</dbReference>
<evidence type="ECO:0000313" key="16">
    <source>
        <dbReference type="EMBL" id="KUG18069.1"/>
    </source>
</evidence>
<evidence type="ECO:0000256" key="10">
    <source>
        <dbReference type="ARBA" id="ARBA00023098"/>
    </source>
</evidence>
<keyword evidence="6" id="KW-0444">Lipid biosynthesis</keyword>
<feature type="transmembrane region" description="Helical" evidence="15">
    <location>
        <begin position="173"/>
        <end position="190"/>
    </location>
</feature>
<evidence type="ECO:0000256" key="9">
    <source>
        <dbReference type="ARBA" id="ARBA00022989"/>
    </source>
</evidence>
<dbReference type="GO" id="GO:0012505">
    <property type="term" value="C:endomembrane system"/>
    <property type="evidence" value="ECO:0007669"/>
    <property type="project" value="UniProtKB-SubCell"/>
</dbReference>
<keyword evidence="7 16" id="KW-0808">Transferase</keyword>
<feature type="transmembrane region" description="Helical" evidence="15">
    <location>
        <begin position="95"/>
        <end position="112"/>
    </location>
</feature>
<evidence type="ECO:0000256" key="11">
    <source>
        <dbReference type="ARBA" id="ARBA00023136"/>
    </source>
</evidence>
<dbReference type="EMBL" id="LNQE01001404">
    <property type="protein sequence ID" value="KUG18069.1"/>
    <property type="molecule type" value="Genomic_DNA"/>
</dbReference>
<comment type="similarity">
    <text evidence="3">Belongs to the CDP-alcohol phosphatidyltransferase class-I family.</text>
</comment>
<gene>
    <name evidence="16" type="ORF">ASZ90_012254</name>
</gene>
<dbReference type="AlphaFoldDB" id="A0A0W8FB48"/>
<evidence type="ECO:0000256" key="14">
    <source>
        <dbReference type="ARBA" id="ARBA00032361"/>
    </source>
</evidence>
<keyword evidence="8 15" id="KW-0812">Transmembrane</keyword>
<dbReference type="GO" id="GO:0008654">
    <property type="term" value="P:phospholipid biosynthetic process"/>
    <property type="evidence" value="ECO:0007669"/>
    <property type="project" value="UniProtKB-KW"/>
</dbReference>
<feature type="transmembrane region" description="Helical" evidence="15">
    <location>
        <begin position="12"/>
        <end position="33"/>
    </location>
</feature>
<evidence type="ECO:0000256" key="4">
    <source>
        <dbReference type="ARBA" id="ARBA00013174"/>
    </source>
</evidence>
<name>A0A0W8FB48_9ZZZZ</name>
<dbReference type="InterPro" id="IPR043130">
    <property type="entry name" value="CDP-OH_PTrfase_TM_dom"/>
</dbReference>
<protein>
    <recommendedName>
        <fullName evidence="5">CDP-diacylglycerol--serine O-phosphatidyltransferase</fullName>
        <ecNumber evidence="4">2.7.8.8</ecNumber>
    </recommendedName>
    <alternativeName>
        <fullName evidence="14">Phosphatidylserine synthase</fullName>
    </alternativeName>
</protein>
<evidence type="ECO:0000256" key="3">
    <source>
        <dbReference type="ARBA" id="ARBA00010441"/>
    </source>
</evidence>
<sequence>MNILRALRPPDLFTMLNIALGFAAILVICESQSLDFLKIAVVLIILAAIADGLDGFVARKRGSGPLGANLDSLADLVSFGVAPAFLVVQAFSLPFLIWPAAIFFVICGALRLARFNISNKSDQLFEGLPIPAAGMALSASVLLGRPGLAVTLMLILALLMISSIPYPKIRDKRVLSILGFFTIAAAWAVFFQSNTIYTAILLGALIIMYLLSPVVISRLQKGK</sequence>
<keyword evidence="13" id="KW-1208">Phospholipid metabolism</keyword>
<dbReference type="InterPro" id="IPR048254">
    <property type="entry name" value="CDP_ALCOHOL_P_TRANSF_CS"/>
</dbReference>
<evidence type="ECO:0000256" key="2">
    <source>
        <dbReference type="ARBA" id="ARBA00004127"/>
    </source>
</evidence>
<comment type="caution">
    <text evidence="16">The sequence shown here is derived from an EMBL/GenBank/DDBJ whole genome shotgun (WGS) entry which is preliminary data.</text>
</comment>
<dbReference type="InterPro" id="IPR004533">
    <property type="entry name" value="CDP-diaglyc--ser_O-PTrfase"/>
</dbReference>
<evidence type="ECO:0000256" key="8">
    <source>
        <dbReference type="ARBA" id="ARBA00022692"/>
    </source>
</evidence>
<evidence type="ECO:0000256" key="12">
    <source>
        <dbReference type="ARBA" id="ARBA00023209"/>
    </source>
</evidence>
<keyword evidence="12" id="KW-0594">Phospholipid biosynthesis</keyword>
<dbReference type="PANTHER" id="PTHR14269:SF61">
    <property type="entry name" value="CDP-DIACYLGLYCEROL--SERINE O-PHOSPHATIDYLTRANSFERASE"/>
    <property type="match status" value="1"/>
</dbReference>
<dbReference type="EC" id="2.7.8.8" evidence="4"/>
<evidence type="ECO:0000256" key="15">
    <source>
        <dbReference type="SAM" id="Phobius"/>
    </source>
</evidence>
<evidence type="ECO:0000256" key="1">
    <source>
        <dbReference type="ARBA" id="ARBA00000287"/>
    </source>
</evidence>
<proteinExistence type="inferred from homology"/>
<comment type="subcellular location">
    <subcellularLocation>
        <location evidence="2">Endomembrane system</location>
        <topology evidence="2">Multi-pass membrane protein</topology>
    </subcellularLocation>
</comment>
<feature type="transmembrane region" description="Helical" evidence="15">
    <location>
        <begin position="148"/>
        <end position="166"/>
    </location>
</feature>
<keyword evidence="11 15" id="KW-0472">Membrane</keyword>
<comment type="catalytic activity">
    <reaction evidence="1">
        <text>a CDP-1,2-diacyl-sn-glycerol + L-serine = a 1,2-diacyl-sn-glycero-3-phospho-L-serine + CMP + H(+)</text>
        <dbReference type="Rhea" id="RHEA:16913"/>
        <dbReference type="ChEBI" id="CHEBI:15378"/>
        <dbReference type="ChEBI" id="CHEBI:33384"/>
        <dbReference type="ChEBI" id="CHEBI:57262"/>
        <dbReference type="ChEBI" id="CHEBI:58332"/>
        <dbReference type="ChEBI" id="CHEBI:60377"/>
        <dbReference type="EC" id="2.7.8.8"/>
    </reaction>
</comment>
<reference evidence="16" key="1">
    <citation type="journal article" date="2015" name="Proc. Natl. Acad. Sci. U.S.A.">
        <title>Networks of energetic and metabolic interactions define dynamics in microbial communities.</title>
        <authorList>
            <person name="Embree M."/>
            <person name="Liu J.K."/>
            <person name="Al-Bassam M.M."/>
            <person name="Zengler K."/>
        </authorList>
    </citation>
    <scope>NUCLEOTIDE SEQUENCE</scope>
</reference>
<evidence type="ECO:0000256" key="6">
    <source>
        <dbReference type="ARBA" id="ARBA00022516"/>
    </source>
</evidence>
<evidence type="ECO:0000256" key="7">
    <source>
        <dbReference type="ARBA" id="ARBA00022679"/>
    </source>
</evidence>
<feature type="transmembrane region" description="Helical" evidence="15">
    <location>
        <begin position="39"/>
        <end position="58"/>
    </location>
</feature>
<dbReference type="Gene3D" id="1.20.120.1760">
    <property type="match status" value="1"/>
</dbReference>
<evidence type="ECO:0000256" key="13">
    <source>
        <dbReference type="ARBA" id="ARBA00023264"/>
    </source>
</evidence>
<accession>A0A0W8FB48</accession>
<dbReference type="GO" id="GO:0003882">
    <property type="term" value="F:CDP-diacylglycerol-serine O-phosphatidyltransferase activity"/>
    <property type="evidence" value="ECO:0007669"/>
    <property type="project" value="UniProtKB-EC"/>
</dbReference>